<dbReference type="eggNOG" id="COG2226">
    <property type="taxonomic scope" value="Bacteria"/>
</dbReference>
<dbReference type="CDD" id="cd02440">
    <property type="entry name" value="AdoMet_MTases"/>
    <property type="match status" value="1"/>
</dbReference>
<evidence type="ECO:0000259" key="1">
    <source>
        <dbReference type="Pfam" id="PF08241"/>
    </source>
</evidence>
<gene>
    <name evidence="2" type="ORF">AW11_02195</name>
</gene>
<evidence type="ECO:0000313" key="3">
    <source>
        <dbReference type="Proteomes" id="UP000022141"/>
    </source>
</evidence>
<reference evidence="2" key="1">
    <citation type="submission" date="2014-02" db="EMBL/GenBank/DDBJ databases">
        <title>Expanding our view of genomic diversity in Candidatus Accumulibacter clades.</title>
        <authorList>
            <person name="Skennerton C.T."/>
            <person name="Barr J.J."/>
            <person name="Slater F.R."/>
            <person name="Bond P.L."/>
            <person name="Tyson G.W."/>
        </authorList>
    </citation>
    <scope>NUCLEOTIDE SEQUENCE [LARGE SCALE GENOMIC DNA]</scope>
</reference>
<dbReference type="InterPro" id="IPR029063">
    <property type="entry name" value="SAM-dependent_MTases_sf"/>
</dbReference>
<dbReference type="Pfam" id="PF08241">
    <property type="entry name" value="Methyltransf_11"/>
    <property type="match status" value="1"/>
</dbReference>
<dbReference type="GO" id="GO:0008757">
    <property type="term" value="F:S-adenosylmethionine-dependent methyltransferase activity"/>
    <property type="evidence" value="ECO:0007669"/>
    <property type="project" value="InterPro"/>
</dbReference>
<dbReference type="Gene3D" id="3.40.50.150">
    <property type="entry name" value="Vaccinia Virus protein VP39"/>
    <property type="match status" value="1"/>
</dbReference>
<keyword evidence="2" id="KW-0489">Methyltransferase</keyword>
<organism evidence="2 3">
    <name type="scientific">Accumulibacter regalis</name>
    <dbReference type="NCBI Taxonomy" id="522306"/>
    <lineage>
        <taxon>Bacteria</taxon>
        <taxon>Pseudomonadati</taxon>
        <taxon>Pseudomonadota</taxon>
        <taxon>Betaproteobacteria</taxon>
        <taxon>Candidatus Accumulibacter</taxon>
    </lineage>
</organism>
<proteinExistence type="predicted"/>
<dbReference type="STRING" id="1454004.AW11_02195"/>
<dbReference type="EMBL" id="JEMY01000027">
    <property type="protein sequence ID" value="EXI88308.1"/>
    <property type="molecule type" value="Genomic_DNA"/>
</dbReference>
<keyword evidence="3" id="KW-1185">Reference proteome</keyword>
<protein>
    <submittedName>
        <fullName evidence="2">S-adenosylmethionine-dependent methyltransferase</fullName>
        <ecNumber evidence="2">2.1.1.-</ecNumber>
    </submittedName>
</protein>
<accession>A0A011P015</accession>
<dbReference type="EC" id="2.1.1.-" evidence="2"/>
<name>A0A011P015_ACCRE</name>
<dbReference type="SUPFAM" id="SSF53335">
    <property type="entry name" value="S-adenosyl-L-methionine-dependent methyltransferases"/>
    <property type="match status" value="1"/>
</dbReference>
<keyword evidence="2" id="KW-0808">Transferase</keyword>
<feature type="domain" description="Methyltransferase type 11" evidence="1">
    <location>
        <begin position="38"/>
        <end position="125"/>
    </location>
</feature>
<dbReference type="Proteomes" id="UP000022141">
    <property type="component" value="Unassembled WGS sequence"/>
</dbReference>
<evidence type="ECO:0000313" key="2">
    <source>
        <dbReference type="EMBL" id="EXI88308.1"/>
    </source>
</evidence>
<dbReference type="InterPro" id="IPR013216">
    <property type="entry name" value="Methyltransf_11"/>
</dbReference>
<dbReference type="GO" id="GO:0032259">
    <property type="term" value="P:methylation"/>
    <property type="evidence" value="ECO:0007669"/>
    <property type="project" value="UniProtKB-KW"/>
</dbReference>
<comment type="caution">
    <text evidence="2">The sequence shown here is derived from an EMBL/GenBank/DDBJ whole genome shotgun (WGS) entry which is preliminary data.</text>
</comment>
<dbReference type="AlphaFoldDB" id="A0A011P015"/>
<sequence length="239" mass="27228">MTKLADTLHRKYYADSVHPYRVYEEHVEKLLTPDATLLDAGCGRTVPVLRKFLGRAKTLIGVELVSFTDVPPGIETHNADLARIPVPDASVDLIMSRSVFEHLTDPASVYREFARILRPGGEVVFLTANMWDYGTVVARLVPNRFHARIVKMVEGREEEDTFPTAYRTNTRGDVERLAAEAGLEIASFEYLSQYPNYLMFNGVLFFVGTCYEKLISRFEALRFLRGWILVTLRKPGRPR</sequence>
<dbReference type="PATRIC" id="fig|1454004.3.peg.2272"/>